<keyword evidence="6 15" id="KW-1133">Transmembrane helix</keyword>
<keyword evidence="3" id="KW-1003">Cell membrane</keyword>
<evidence type="ECO:0000256" key="13">
    <source>
        <dbReference type="ARBA" id="ARBA00029815"/>
    </source>
</evidence>
<dbReference type="Proteomes" id="UP000265020">
    <property type="component" value="Unassembled WGS sequence"/>
</dbReference>
<keyword evidence="9" id="KW-1015">Disulfide bond</keyword>
<evidence type="ECO:0000313" key="18">
    <source>
        <dbReference type="Proteomes" id="UP000265020"/>
    </source>
</evidence>
<dbReference type="STRING" id="28743.ENSCVAP00000019925"/>
<evidence type="ECO:0000256" key="14">
    <source>
        <dbReference type="SAM" id="MobiDB-lite"/>
    </source>
</evidence>
<feature type="region of interest" description="Disordered" evidence="14">
    <location>
        <begin position="1"/>
        <end position="23"/>
    </location>
</feature>
<dbReference type="InterPro" id="IPR008365">
    <property type="entry name" value="Prostanoid_rcpt"/>
</dbReference>
<dbReference type="Gene3D" id="1.20.1070.10">
    <property type="entry name" value="Rhodopsin 7-helix transmembrane proteins"/>
    <property type="match status" value="1"/>
</dbReference>
<keyword evidence="5 15" id="KW-0812">Transmembrane</keyword>
<dbReference type="GO" id="GO:0004958">
    <property type="term" value="F:prostaglandin F receptor activity"/>
    <property type="evidence" value="ECO:0007669"/>
    <property type="project" value="Ensembl"/>
</dbReference>
<feature type="compositionally biased region" description="Basic residues" evidence="14">
    <location>
        <begin position="7"/>
        <end position="20"/>
    </location>
</feature>
<feature type="transmembrane region" description="Helical" evidence="15">
    <location>
        <begin position="337"/>
        <end position="360"/>
    </location>
</feature>
<dbReference type="PROSITE" id="PS00237">
    <property type="entry name" value="G_PROTEIN_RECEP_F1_1"/>
    <property type="match status" value="1"/>
</dbReference>
<proteinExistence type="predicted"/>
<feature type="transmembrane region" description="Helical" evidence="15">
    <location>
        <begin position="223"/>
        <end position="243"/>
    </location>
</feature>
<dbReference type="InterPro" id="IPR001105">
    <property type="entry name" value="Thbox_rcpt"/>
</dbReference>
<reference evidence="17" key="1">
    <citation type="submission" date="2025-08" db="UniProtKB">
        <authorList>
            <consortium name="Ensembl"/>
        </authorList>
    </citation>
    <scope>IDENTIFICATION</scope>
</reference>
<dbReference type="OrthoDB" id="5959154at2759"/>
<dbReference type="GO" id="GO:0004957">
    <property type="term" value="F:prostaglandin E receptor activity"/>
    <property type="evidence" value="ECO:0007669"/>
    <property type="project" value="TreeGrafter"/>
</dbReference>
<comment type="subcellular location">
    <subcellularLocation>
        <location evidence="1">Cell membrane</location>
        <topology evidence="1">Multi-pass membrane protein</topology>
    </subcellularLocation>
</comment>
<keyword evidence="7" id="KW-0297">G-protein coupled receptor</keyword>
<dbReference type="GO" id="GO:0006954">
    <property type="term" value="P:inflammatory response"/>
    <property type="evidence" value="ECO:0007669"/>
    <property type="project" value="TreeGrafter"/>
</dbReference>
<dbReference type="InterPro" id="IPR017452">
    <property type="entry name" value="GPCR_Rhodpsn_7TM"/>
</dbReference>
<dbReference type="GO" id="GO:0007204">
    <property type="term" value="P:positive regulation of cytosolic calcium ion concentration"/>
    <property type="evidence" value="ECO:0007669"/>
    <property type="project" value="TreeGrafter"/>
</dbReference>
<feature type="transmembrane region" description="Helical" evidence="15">
    <location>
        <begin position="138"/>
        <end position="161"/>
    </location>
</feature>
<evidence type="ECO:0000256" key="1">
    <source>
        <dbReference type="ARBA" id="ARBA00004651"/>
    </source>
</evidence>
<dbReference type="PROSITE" id="PS50262">
    <property type="entry name" value="G_PROTEIN_RECEP_F1_2"/>
    <property type="match status" value="1"/>
</dbReference>
<dbReference type="PRINTS" id="PR01788">
    <property type="entry name" value="PROSTANOIDR"/>
</dbReference>
<dbReference type="KEGG" id="cvg:107093424"/>
<feature type="transmembrane region" description="Helical" evidence="15">
    <location>
        <begin position="107"/>
        <end position="126"/>
    </location>
</feature>
<evidence type="ECO:0000256" key="2">
    <source>
        <dbReference type="ARBA" id="ARBA00017628"/>
    </source>
</evidence>
<evidence type="ECO:0000256" key="7">
    <source>
        <dbReference type="ARBA" id="ARBA00023040"/>
    </source>
</evidence>
<name>A0A3Q2G818_CYPVA</name>
<sequence length="431" mass="47635">MSEGESRKRKKEKRLERKGRRPGENEREIVITHLVNRATLLIRNISICFLHNNPAFIHCYLWIKQKMTAASVPVISFSLSLLESSSSNESNTNSTSYQSSGLEMSCFTMIFGAISNITALGILARSRAKFRHQSKNSFLLLTVALLLADLLGHVILGAFALHVRVNQQYKILKPGTGFCNIFGASMVFFGLCSLLLGCAMAVERCVAITQPFFHVSMITVTHAQSVVLSLSTCALVLAVLPFFSVGNYSIQYPGTWCFLPIQKSEIPADNILVLVFSCLGLFALFFSLLCNIVSGLALLHARMKSRNGNTTPSACSGHRASSASSSYLFCSLDVEMLVQLAAVTVVSCVCWGPFLIHVFMKQFKLGPHTKADPFTLTGLRLAAWNQILDPWVYILFRRTVLSKLCCGRYSQGTLTSSNSLLENRRHTLTSH</sequence>
<evidence type="ECO:0000256" key="12">
    <source>
        <dbReference type="ARBA" id="ARBA00023224"/>
    </source>
</evidence>
<dbReference type="FunFam" id="1.20.1070.10:FF:000163">
    <property type="entry name" value="Thromboxane A2 receptor"/>
    <property type="match status" value="1"/>
</dbReference>
<evidence type="ECO:0000256" key="11">
    <source>
        <dbReference type="ARBA" id="ARBA00023180"/>
    </source>
</evidence>
<dbReference type="PANTHER" id="PTHR11866:SF33">
    <property type="entry name" value="THROMBOXANE A2 RECEPTOR"/>
    <property type="match status" value="1"/>
</dbReference>
<evidence type="ECO:0000256" key="15">
    <source>
        <dbReference type="SAM" id="Phobius"/>
    </source>
</evidence>
<evidence type="ECO:0000256" key="8">
    <source>
        <dbReference type="ARBA" id="ARBA00023136"/>
    </source>
</evidence>
<evidence type="ECO:0000256" key="4">
    <source>
        <dbReference type="ARBA" id="ARBA00022553"/>
    </source>
</evidence>
<keyword evidence="4" id="KW-0597">Phosphoprotein</keyword>
<dbReference type="RefSeq" id="XP_015243957.1">
    <property type="nucleotide sequence ID" value="XM_015388471.1"/>
</dbReference>
<evidence type="ECO:0000256" key="10">
    <source>
        <dbReference type="ARBA" id="ARBA00023170"/>
    </source>
</evidence>
<accession>A0A3Q2G818</accession>
<dbReference type="GeneID" id="107093424"/>
<evidence type="ECO:0000256" key="5">
    <source>
        <dbReference type="ARBA" id="ARBA00022692"/>
    </source>
</evidence>
<dbReference type="SUPFAM" id="SSF81321">
    <property type="entry name" value="Family A G protein-coupled receptor-like"/>
    <property type="match status" value="1"/>
</dbReference>
<dbReference type="CTD" id="100003535"/>
<feature type="transmembrane region" description="Helical" evidence="15">
    <location>
        <begin position="271"/>
        <end position="299"/>
    </location>
</feature>
<keyword evidence="12" id="KW-0807">Transducer</keyword>
<dbReference type="PRINTS" id="PR00429">
    <property type="entry name" value="THROMBOXANER"/>
</dbReference>
<reference evidence="17" key="2">
    <citation type="submission" date="2025-09" db="UniProtKB">
        <authorList>
            <consortium name="Ensembl"/>
        </authorList>
    </citation>
    <scope>IDENTIFICATION</scope>
</reference>
<evidence type="ECO:0000259" key="16">
    <source>
        <dbReference type="PROSITE" id="PS50262"/>
    </source>
</evidence>
<keyword evidence="11" id="KW-0325">Glycoprotein</keyword>
<dbReference type="GO" id="GO:0004960">
    <property type="term" value="F:thromboxane receptor activity"/>
    <property type="evidence" value="ECO:0007669"/>
    <property type="project" value="InterPro"/>
</dbReference>
<dbReference type="GO" id="GO:0007189">
    <property type="term" value="P:adenylate cyclase-activating G protein-coupled receptor signaling pathway"/>
    <property type="evidence" value="ECO:0007669"/>
    <property type="project" value="TreeGrafter"/>
</dbReference>
<dbReference type="InterPro" id="IPR000276">
    <property type="entry name" value="GPCR_Rhodpsn"/>
</dbReference>
<evidence type="ECO:0000256" key="3">
    <source>
        <dbReference type="ARBA" id="ARBA00022475"/>
    </source>
</evidence>
<organism evidence="17 18">
    <name type="scientific">Cyprinodon variegatus</name>
    <name type="common">Sheepshead minnow</name>
    <dbReference type="NCBI Taxonomy" id="28743"/>
    <lineage>
        <taxon>Eukaryota</taxon>
        <taxon>Metazoa</taxon>
        <taxon>Chordata</taxon>
        <taxon>Craniata</taxon>
        <taxon>Vertebrata</taxon>
        <taxon>Euteleostomi</taxon>
        <taxon>Actinopterygii</taxon>
        <taxon>Neopterygii</taxon>
        <taxon>Teleostei</taxon>
        <taxon>Neoteleostei</taxon>
        <taxon>Acanthomorphata</taxon>
        <taxon>Ovalentaria</taxon>
        <taxon>Atherinomorphae</taxon>
        <taxon>Cyprinodontiformes</taxon>
        <taxon>Cyprinodontidae</taxon>
        <taxon>Cyprinodon</taxon>
    </lineage>
</organism>
<evidence type="ECO:0000256" key="9">
    <source>
        <dbReference type="ARBA" id="ARBA00023157"/>
    </source>
</evidence>
<dbReference type="Pfam" id="PF00001">
    <property type="entry name" value="7tm_1"/>
    <property type="match status" value="1"/>
</dbReference>
<dbReference type="AlphaFoldDB" id="A0A3Q2G818"/>
<protein>
    <recommendedName>
        <fullName evidence="2">Thromboxane A2 receptor</fullName>
    </recommendedName>
    <alternativeName>
        <fullName evidence="13">Prostanoid TP receptor</fullName>
    </alternativeName>
</protein>
<evidence type="ECO:0000256" key="6">
    <source>
        <dbReference type="ARBA" id="ARBA00022989"/>
    </source>
</evidence>
<keyword evidence="8 15" id="KW-0472">Membrane</keyword>
<keyword evidence="10" id="KW-0675">Receptor</keyword>
<keyword evidence="18" id="KW-1185">Reference proteome</keyword>
<dbReference type="OMA" id="CHIFGAC"/>
<feature type="domain" description="G-protein coupled receptors family 1 profile" evidence="16">
    <location>
        <begin position="115"/>
        <end position="393"/>
    </location>
</feature>
<dbReference type="Ensembl" id="ENSCVAT00000015657.1">
    <property type="protein sequence ID" value="ENSCVAP00000019925.1"/>
    <property type="gene ID" value="ENSCVAG00000023375.1"/>
</dbReference>
<dbReference type="PANTHER" id="PTHR11866">
    <property type="entry name" value="G-PROTEIN COUPLED RECEPTOR FAMILY 1 MEMBER"/>
    <property type="match status" value="1"/>
</dbReference>
<feature type="transmembrane region" description="Helical" evidence="15">
    <location>
        <begin position="181"/>
        <end position="202"/>
    </location>
</feature>
<dbReference type="GO" id="GO:0005886">
    <property type="term" value="C:plasma membrane"/>
    <property type="evidence" value="ECO:0007669"/>
    <property type="project" value="UniProtKB-SubCell"/>
</dbReference>
<dbReference type="GeneTree" id="ENSGT01030000234559"/>
<evidence type="ECO:0000313" key="17">
    <source>
        <dbReference type="Ensembl" id="ENSCVAP00000019925.1"/>
    </source>
</evidence>